<feature type="compositionally biased region" description="Basic and acidic residues" evidence="1">
    <location>
        <begin position="9"/>
        <end position="18"/>
    </location>
</feature>
<evidence type="ECO:0000313" key="4">
    <source>
        <dbReference type="Proteomes" id="UP000054166"/>
    </source>
</evidence>
<keyword evidence="2" id="KW-0812">Transmembrane</keyword>
<sequence>MSSLGSGKSFDRGRERSSISDTGSGVSLGEGDKSGGLGSGRSLGGGSGTSLGGGSGGFSDPSQPFEMNVDESLGEGSADGGDLAFDMSVQMDDGWQSQVVIYFSVLIVLKILACAVPAAQIQTTQ</sequence>
<feature type="transmembrane region" description="Helical" evidence="2">
    <location>
        <begin position="99"/>
        <end position="119"/>
    </location>
</feature>
<reference evidence="3 4" key="1">
    <citation type="submission" date="2014-04" db="EMBL/GenBank/DDBJ databases">
        <authorList>
            <consortium name="DOE Joint Genome Institute"/>
            <person name="Kuo A."/>
            <person name="Tarkka M."/>
            <person name="Buscot F."/>
            <person name="Kohler A."/>
            <person name="Nagy L.G."/>
            <person name="Floudas D."/>
            <person name="Copeland A."/>
            <person name="Barry K.W."/>
            <person name="Cichocki N."/>
            <person name="Veneault-Fourrey C."/>
            <person name="LaButti K."/>
            <person name="Lindquist E.A."/>
            <person name="Lipzen A."/>
            <person name="Lundell T."/>
            <person name="Morin E."/>
            <person name="Murat C."/>
            <person name="Sun H."/>
            <person name="Tunlid A."/>
            <person name="Henrissat B."/>
            <person name="Grigoriev I.V."/>
            <person name="Hibbett D.S."/>
            <person name="Martin F."/>
            <person name="Nordberg H.P."/>
            <person name="Cantor M.N."/>
            <person name="Hua S.X."/>
        </authorList>
    </citation>
    <scope>NUCLEOTIDE SEQUENCE [LARGE SCALE GENOMIC DNA]</scope>
    <source>
        <strain evidence="3 4">F 1598</strain>
    </source>
</reference>
<dbReference type="EMBL" id="KN832979">
    <property type="protein sequence ID" value="KIM87270.1"/>
    <property type="molecule type" value="Genomic_DNA"/>
</dbReference>
<accession>A0A0C3FSU0</accession>
<proteinExistence type="predicted"/>
<feature type="region of interest" description="Disordered" evidence="1">
    <location>
        <begin position="1"/>
        <end position="85"/>
    </location>
</feature>
<dbReference type="Proteomes" id="UP000054166">
    <property type="component" value="Unassembled WGS sequence"/>
</dbReference>
<evidence type="ECO:0000313" key="3">
    <source>
        <dbReference type="EMBL" id="KIM87270.1"/>
    </source>
</evidence>
<name>A0A0C3FSU0_PILCF</name>
<keyword evidence="2" id="KW-1133">Transmembrane helix</keyword>
<feature type="compositionally biased region" description="Gly residues" evidence="1">
    <location>
        <begin position="34"/>
        <end position="57"/>
    </location>
</feature>
<evidence type="ECO:0000256" key="2">
    <source>
        <dbReference type="SAM" id="Phobius"/>
    </source>
</evidence>
<keyword evidence="2" id="KW-0472">Membrane</keyword>
<gene>
    <name evidence="3" type="ORF">PILCRDRAFT_85802</name>
</gene>
<dbReference type="AlphaFoldDB" id="A0A0C3FSU0"/>
<keyword evidence="4" id="KW-1185">Reference proteome</keyword>
<dbReference type="HOGENOM" id="CLU_1993471_0_0_1"/>
<dbReference type="InParanoid" id="A0A0C3FSU0"/>
<evidence type="ECO:0000256" key="1">
    <source>
        <dbReference type="SAM" id="MobiDB-lite"/>
    </source>
</evidence>
<protein>
    <submittedName>
        <fullName evidence="3">Uncharacterized protein</fullName>
    </submittedName>
</protein>
<organism evidence="3 4">
    <name type="scientific">Piloderma croceum (strain F 1598)</name>
    <dbReference type="NCBI Taxonomy" id="765440"/>
    <lineage>
        <taxon>Eukaryota</taxon>
        <taxon>Fungi</taxon>
        <taxon>Dikarya</taxon>
        <taxon>Basidiomycota</taxon>
        <taxon>Agaricomycotina</taxon>
        <taxon>Agaricomycetes</taxon>
        <taxon>Agaricomycetidae</taxon>
        <taxon>Atheliales</taxon>
        <taxon>Atheliaceae</taxon>
        <taxon>Piloderma</taxon>
    </lineage>
</organism>
<reference evidence="4" key="2">
    <citation type="submission" date="2015-01" db="EMBL/GenBank/DDBJ databases">
        <title>Evolutionary Origins and Diversification of the Mycorrhizal Mutualists.</title>
        <authorList>
            <consortium name="DOE Joint Genome Institute"/>
            <consortium name="Mycorrhizal Genomics Consortium"/>
            <person name="Kohler A."/>
            <person name="Kuo A."/>
            <person name="Nagy L.G."/>
            <person name="Floudas D."/>
            <person name="Copeland A."/>
            <person name="Barry K.W."/>
            <person name="Cichocki N."/>
            <person name="Veneault-Fourrey C."/>
            <person name="LaButti K."/>
            <person name="Lindquist E.A."/>
            <person name="Lipzen A."/>
            <person name="Lundell T."/>
            <person name="Morin E."/>
            <person name="Murat C."/>
            <person name="Riley R."/>
            <person name="Ohm R."/>
            <person name="Sun H."/>
            <person name="Tunlid A."/>
            <person name="Henrissat B."/>
            <person name="Grigoriev I.V."/>
            <person name="Hibbett D.S."/>
            <person name="Martin F."/>
        </authorList>
    </citation>
    <scope>NUCLEOTIDE SEQUENCE [LARGE SCALE GENOMIC DNA]</scope>
    <source>
        <strain evidence="4">F 1598</strain>
    </source>
</reference>